<evidence type="ECO:0000313" key="2">
    <source>
        <dbReference type="Proteomes" id="UP000177652"/>
    </source>
</evidence>
<dbReference type="STRING" id="1798497.A3D71_03800"/>
<dbReference type="EMBL" id="MFLK01000015">
    <property type="protein sequence ID" value="OGG66288.1"/>
    <property type="molecule type" value="Genomic_DNA"/>
</dbReference>
<protein>
    <submittedName>
        <fullName evidence="1">Uncharacterized protein</fullName>
    </submittedName>
</protein>
<evidence type="ECO:0000313" key="1">
    <source>
        <dbReference type="EMBL" id="OGG66288.1"/>
    </source>
</evidence>
<proteinExistence type="predicted"/>
<name>A0A1F6DY02_9BACT</name>
<comment type="caution">
    <text evidence="1">The sequence shown here is derived from an EMBL/GenBank/DDBJ whole genome shotgun (WGS) entry which is preliminary data.</text>
</comment>
<dbReference type="Proteomes" id="UP000177652">
    <property type="component" value="Unassembled WGS sequence"/>
</dbReference>
<reference evidence="1 2" key="1">
    <citation type="journal article" date="2016" name="Nat. Commun.">
        <title>Thousands of microbial genomes shed light on interconnected biogeochemical processes in an aquifer system.</title>
        <authorList>
            <person name="Anantharaman K."/>
            <person name="Brown C.T."/>
            <person name="Hug L.A."/>
            <person name="Sharon I."/>
            <person name="Castelle C.J."/>
            <person name="Probst A.J."/>
            <person name="Thomas B.C."/>
            <person name="Singh A."/>
            <person name="Wilkins M.J."/>
            <person name="Karaoz U."/>
            <person name="Brodie E.L."/>
            <person name="Williams K.H."/>
            <person name="Hubbard S.S."/>
            <person name="Banfield J.F."/>
        </authorList>
    </citation>
    <scope>NUCLEOTIDE SEQUENCE [LARGE SCALE GENOMIC DNA]</scope>
</reference>
<sequence length="311" mass="34930">MAEKLSVFNFPAEENKVLRDKLQTLRGNYGGNPIIGNVISNVQKSKELLHAILSKHLHRSMTSKDPDFLSYSIFQFDNRAWSQHGKGANKNALMEIIPDAKTVLVNDEGLRNEAFINKLDIRVLALHCLIHEVSHSIAVRRRALKAVPGEGYVLHETQGVRHSIAPVSEVIESVAEGRSRESKDFLVFFDETLNDELAEEIVRELCSTTGLFSSAVLDTFYTNWRSQGDHFGESQRLLDGITRSMAEKTGIEAKTIRNSLRRAITEGRNLFVGDSDMPAMDEVMGQDFTSDLSKIHDPVSIGAFIKKYRLE</sequence>
<accession>A0A1F6DY02</accession>
<dbReference type="AlphaFoldDB" id="A0A1F6DY02"/>
<organism evidence="1 2">
    <name type="scientific">Candidatus Kaiserbacteria bacterium RIFCSPHIGHO2_02_FULL_55_20</name>
    <dbReference type="NCBI Taxonomy" id="1798497"/>
    <lineage>
        <taxon>Bacteria</taxon>
        <taxon>Candidatus Kaiseribacteriota</taxon>
    </lineage>
</organism>
<gene>
    <name evidence="1" type="ORF">A3D71_03800</name>
</gene>